<dbReference type="AlphaFoldDB" id="A0A8S1HA70"/>
<feature type="region of interest" description="Disordered" evidence="1">
    <location>
        <begin position="123"/>
        <end position="168"/>
    </location>
</feature>
<gene>
    <name evidence="2" type="ORF">CAUJ_LOCUS7510</name>
</gene>
<dbReference type="Proteomes" id="UP000835052">
    <property type="component" value="Unassembled WGS sequence"/>
</dbReference>
<evidence type="ECO:0000256" key="1">
    <source>
        <dbReference type="SAM" id="MobiDB-lite"/>
    </source>
</evidence>
<evidence type="ECO:0000313" key="3">
    <source>
        <dbReference type="Proteomes" id="UP000835052"/>
    </source>
</evidence>
<dbReference type="EMBL" id="CAJGYM010000022">
    <property type="protein sequence ID" value="CAD6191591.1"/>
    <property type="molecule type" value="Genomic_DNA"/>
</dbReference>
<organism evidence="2 3">
    <name type="scientific">Caenorhabditis auriculariae</name>
    <dbReference type="NCBI Taxonomy" id="2777116"/>
    <lineage>
        <taxon>Eukaryota</taxon>
        <taxon>Metazoa</taxon>
        <taxon>Ecdysozoa</taxon>
        <taxon>Nematoda</taxon>
        <taxon>Chromadorea</taxon>
        <taxon>Rhabditida</taxon>
        <taxon>Rhabditina</taxon>
        <taxon>Rhabditomorpha</taxon>
        <taxon>Rhabditoidea</taxon>
        <taxon>Rhabditidae</taxon>
        <taxon>Peloderinae</taxon>
        <taxon>Caenorhabditis</taxon>
    </lineage>
</organism>
<feature type="compositionally biased region" description="Low complexity" evidence="1">
    <location>
        <begin position="133"/>
        <end position="168"/>
    </location>
</feature>
<accession>A0A8S1HA70</accession>
<protein>
    <submittedName>
        <fullName evidence="2">Uncharacterized protein</fullName>
    </submittedName>
</protein>
<evidence type="ECO:0000313" key="2">
    <source>
        <dbReference type="EMBL" id="CAD6191591.1"/>
    </source>
</evidence>
<comment type="caution">
    <text evidence="2">The sequence shown here is derived from an EMBL/GenBank/DDBJ whole genome shotgun (WGS) entry which is preliminary data.</text>
</comment>
<sequence>MVLGSVFSCGADLSGKSASKAKVTISFFPPVEMTFGRSLAARNRRIRAAGGRQASSPAEASRNMNNAINEAIKAALKENQISLLAAASVEISYTPPQFPLSSSGKCEKAGDFIAEDGVILYECEEDGPGGPGSTASPGTKTTPSDGSTSSPTTELTTETISTSTLTPDLPKLKKRFRPKRSLGEHPIPDQVVSLVADAHQILYEAQWKNIARSAEKYLEAKRFIFTDDIKIDLQ</sequence>
<dbReference type="OrthoDB" id="5822757at2759"/>
<proteinExistence type="predicted"/>
<reference evidence="2" key="1">
    <citation type="submission" date="2020-10" db="EMBL/GenBank/DDBJ databases">
        <authorList>
            <person name="Kikuchi T."/>
        </authorList>
    </citation>
    <scope>NUCLEOTIDE SEQUENCE</scope>
    <source>
        <strain evidence="2">NKZ352</strain>
    </source>
</reference>
<keyword evidence="3" id="KW-1185">Reference proteome</keyword>
<name>A0A8S1HA70_9PELO</name>